<proteinExistence type="inferred from homology"/>
<comment type="caution">
    <text evidence="9">The sequence shown here is derived from an EMBL/GenBank/DDBJ whole genome shotgun (WGS) entry which is preliminary data.</text>
</comment>
<dbReference type="Gene3D" id="2.60.40.1180">
    <property type="entry name" value="Golgi alpha-mannosidase II"/>
    <property type="match status" value="1"/>
</dbReference>
<evidence type="ECO:0000313" key="9">
    <source>
        <dbReference type="EMBL" id="KPJ64916.1"/>
    </source>
</evidence>
<dbReference type="SUPFAM" id="SSF51011">
    <property type="entry name" value="Glycosyl hydrolase domain"/>
    <property type="match status" value="1"/>
</dbReference>
<evidence type="ECO:0000256" key="4">
    <source>
        <dbReference type="ARBA" id="ARBA00023157"/>
    </source>
</evidence>
<reference evidence="9 10" key="1">
    <citation type="journal article" date="2015" name="Microbiome">
        <title>Genomic resolution of linkages in carbon, nitrogen, and sulfur cycling among widespread estuary sediment bacteria.</title>
        <authorList>
            <person name="Baker B.J."/>
            <person name="Lazar C.S."/>
            <person name="Teske A.P."/>
            <person name="Dick G.J."/>
        </authorList>
    </citation>
    <scope>NUCLEOTIDE SEQUENCE [LARGE SCALE GENOMIC DNA]</scope>
    <source>
        <strain evidence="9">DG_56</strain>
    </source>
</reference>
<keyword evidence="2" id="KW-0732">Signal</keyword>
<dbReference type="Pfam" id="PF05345">
    <property type="entry name" value="He_PIG"/>
    <property type="match status" value="1"/>
</dbReference>
<dbReference type="Pfam" id="PF17801">
    <property type="entry name" value="Melibiase_C"/>
    <property type="match status" value="1"/>
</dbReference>
<evidence type="ECO:0000256" key="2">
    <source>
        <dbReference type="ARBA" id="ARBA00022729"/>
    </source>
</evidence>
<dbReference type="InterPro" id="IPR013222">
    <property type="entry name" value="Glyco_hyd_98_carb-bd"/>
</dbReference>
<comment type="similarity">
    <text evidence="1 6">Belongs to the glycosyl hydrolase 27 family.</text>
</comment>
<dbReference type="Gene3D" id="2.60.40.10">
    <property type="entry name" value="Immunoglobulins"/>
    <property type="match status" value="1"/>
</dbReference>
<dbReference type="Gene3D" id="3.20.20.70">
    <property type="entry name" value="Aldolase class I"/>
    <property type="match status" value="1"/>
</dbReference>
<dbReference type="EMBL" id="LIZY01000002">
    <property type="protein sequence ID" value="KPJ64916.1"/>
    <property type="molecule type" value="Genomic_DNA"/>
</dbReference>
<dbReference type="InterPro" id="IPR013783">
    <property type="entry name" value="Ig-like_fold"/>
</dbReference>
<dbReference type="InterPro" id="IPR017853">
    <property type="entry name" value="GH"/>
</dbReference>
<dbReference type="InterPro" id="IPR000111">
    <property type="entry name" value="Glyco_hydro_27/36_CS"/>
</dbReference>
<evidence type="ECO:0000256" key="5">
    <source>
        <dbReference type="ARBA" id="ARBA00023295"/>
    </source>
</evidence>
<accession>A0A0S7XRE1</accession>
<dbReference type="InterPro" id="IPR041233">
    <property type="entry name" value="Melibiase_C"/>
</dbReference>
<evidence type="ECO:0000256" key="1">
    <source>
        <dbReference type="ARBA" id="ARBA00009743"/>
    </source>
</evidence>
<dbReference type="InterPro" id="IPR038637">
    <property type="entry name" value="NPCBM_sf"/>
</dbReference>
<dbReference type="FunFam" id="2.60.40.1180:FF:000008">
    <property type="entry name" value="Alpha-galactosidase"/>
    <property type="match status" value="1"/>
</dbReference>
<keyword evidence="3 6" id="KW-0378">Hydrolase</keyword>
<evidence type="ECO:0000256" key="3">
    <source>
        <dbReference type="ARBA" id="ARBA00022801"/>
    </source>
</evidence>
<dbReference type="Gene3D" id="2.60.120.1060">
    <property type="entry name" value="NPCBM/NEW2 domain"/>
    <property type="match status" value="1"/>
</dbReference>
<dbReference type="PRINTS" id="PR00740">
    <property type="entry name" value="GLHYDRLASE27"/>
</dbReference>
<name>A0A0S7XRE1_9BACT</name>
<dbReference type="PANTHER" id="PTHR11452">
    <property type="entry name" value="ALPHA-GALACTOSIDASE/ALPHA-N-ACETYLGALACTOSAMINIDASE"/>
    <property type="match status" value="1"/>
</dbReference>
<keyword evidence="5 6" id="KW-0326">Glycosidase</keyword>
<dbReference type="EC" id="3.2.1.22" evidence="6"/>
<evidence type="ECO:0000259" key="8">
    <source>
        <dbReference type="SMART" id="SM00776"/>
    </source>
</evidence>
<evidence type="ECO:0000313" key="10">
    <source>
        <dbReference type="Proteomes" id="UP000052020"/>
    </source>
</evidence>
<dbReference type="InterPro" id="IPR013780">
    <property type="entry name" value="Glyco_hydro_b"/>
</dbReference>
<dbReference type="PANTHER" id="PTHR11452:SF75">
    <property type="entry name" value="ALPHA-GALACTOSIDASE MEL1"/>
    <property type="match status" value="1"/>
</dbReference>
<comment type="catalytic activity">
    <reaction evidence="6">
        <text>Hydrolysis of terminal, non-reducing alpha-D-galactose residues in alpha-D-galactosides, including galactose oligosaccharides, galactomannans and galactolipids.</text>
        <dbReference type="EC" id="3.2.1.22"/>
    </reaction>
</comment>
<keyword evidence="4 6" id="KW-1015">Disulfide bond</keyword>
<dbReference type="CDD" id="cd14792">
    <property type="entry name" value="GH27"/>
    <property type="match status" value="1"/>
</dbReference>
<dbReference type="GO" id="GO:0005975">
    <property type="term" value="P:carbohydrate metabolic process"/>
    <property type="evidence" value="ECO:0007669"/>
    <property type="project" value="InterPro"/>
</dbReference>
<dbReference type="InterPro" id="IPR002241">
    <property type="entry name" value="Glyco_hydro_27"/>
</dbReference>
<dbReference type="Pfam" id="PF16499">
    <property type="entry name" value="Melibiase_2"/>
    <property type="match status" value="1"/>
</dbReference>
<dbReference type="SMART" id="SM00776">
    <property type="entry name" value="NPCBM"/>
    <property type="match status" value="1"/>
</dbReference>
<dbReference type="SUPFAM" id="SSF49313">
    <property type="entry name" value="Cadherin-like"/>
    <property type="match status" value="1"/>
</dbReference>
<dbReference type="GO" id="GO:0004557">
    <property type="term" value="F:alpha-galactosidase activity"/>
    <property type="evidence" value="ECO:0007669"/>
    <property type="project" value="UniProtKB-EC"/>
</dbReference>
<dbReference type="InterPro" id="IPR015919">
    <property type="entry name" value="Cadherin-like_sf"/>
</dbReference>
<sequence length="640" mass="69088">MQPSASGQEPDVLQGSDPPPNAIWLDSLDLSNVSQGWGVPRAGRSVDNNPLTLNGTVYQHGLGTHAHSEMIIDLRGAVAKFMSMVGVDDERVGMGSVIFQVWVDGEKKADSGIMRGGDTAKLVSVDLTGAKRLVLVVTDADEDGINNDHADWAGSLLILKWGAAAQPVSVKPAQEPPIPIASGVSPKPSINGPRIVGATPGNPFMFLIPATGEGPLTYSARNLPAGLKLNSKTGIITGSLKAAGETIVTLTVKGPRGTATRKLKIVGGMHKLALTPPLGWNSWNVWGCAVDAEKVRQAADWMVKTGLAAHGFQYINIDDCWEGGRDANGEIQTNEKFGDMKALADYVHGKGLKLGIYSSPGPKTCAGYEGTYEHEEQDARTWAKWGIDYVKYDWCSYQQVATGEGRDRLQRPYHKMREALDKCGRDIAFSLCQYGMGEVWEWGAEVGGNCWRTTGDIRDSWGSMSGIGFGQDGHERYAGPGHWNDPDMLVVGKVGWGPNLHPTKLTPNEQITHITLWCLLSSPLLIGCDMSQMDQFTIDLLSNDEVLLGKPAGRRAQEGQTEIWARPLWDGTTAVGLFNRGSFGAEVTAKWADLGLEGPQPVRDLWQNKDLGTFDGSFGAQVPAHGAVLVKIGKPNRSDW</sequence>
<dbReference type="AlphaFoldDB" id="A0A0S7XRE1"/>
<dbReference type="Proteomes" id="UP000052020">
    <property type="component" value="Unassembled WGS sequence"/>
</dbReference>
<organism evidence="9 10">
    <name type="scientific">candidate division KD3-62 bacterium DG_56</name>
    <dbReference type="NCBI Taxonomy" id="1704032"/>
    <lineage>
        <taxon>Bacteria</taxon>
        <taxon>candidate division KD3-62</taxon>
    </lineage>
</organism>
<dbReference type="InterPro" id="IPR008979">
    <property type="entry name" value="Galactose-bd-like_sf"/>
</dbReference>
<protein>
    <recommendedName>
        <fullName evidence="6">Alpha-galactosidase</fullName>
        <ecNumber evidence="6">3.2.1.22</ecNumber>
    </recommendedName>
    <alternativeName>
        <fullName evidence="6">Melibiase</fullName>
    </alternativeName>
</protein>
<dbReference type="PATRIC" id="fig|1704032.3.peg.13"/>
<feature type="domain" description="Glycosyl hydrolase family 98 putative carbohydrate-binding module" evidence="8">
    <location>
        <begin position="19"/>
        <end position="159"/>
    </location>
</feature>
<feature type="region of interest" description="Disordered" evidence="7">
    <location>
        <begin position="1"/>
        <end position="20"/>
    </location>
</feature>
<gene>
    <name evidence="9" type="ORF">AMK68_00060</name>
</gene>
<dbReference type="InterPro" id="IPR013785">
    <property type="entry name" value="Aldolase_TIM"/>
</dbReference>
<dbReference type="GO" id="GO:0005509">
    <property type="term" value="F:calcium ion binding"/>
    <property type="evidence" value="ECO:0007669"/>
    <property type="project" value="InterPro"/>
</dbReference>
<evidence type="ECO:0000256" key="7">
    <source>
        <dbReference type="SAM" id="MobiDB-lite"/>
    </source>
</evidence>
<dbReference type="Pfam" id="PF08305">
    <property type="entry name" value="NPCBM"/>
    <property type="match status" value="1"/>
</dbReference>
<dbReference type="SUPFAM" id="SSF49785">
    <property type="entry name" value="Galactose-binding domain-like"/>
    <property type="match status" value="1"/>
</dbReference>
<evidence type="ECO:0000256" key="6">
    <source>
        <dbReference type="RuleBase" id="RU361168"/>
    </source>
</evidence>
<dbReference type="PROSITE" id="PS00512">
    <property type="entry name" value="ALPHA_GALACTOSIDASE"/>
    <property type="match status" value="1"/>
</dbReference>
<dbReference type="SUPFAM" id="SSF51445">
    <property type="entry name" value="(Trans)glycosidases"/>
    <property type="match status" value="1"/>
</dbReference>
<dbReference type="GO" id="GO:0016020">
    <property type="term" value="C:membrane"/>
    <property type="evidence" value="ECO:0007669"/>
    <property type="project" value="InterPro"/>
</dbReference>